<reference evidence="2 3" key="1">
    <citation type="journal article" date="2012" name="Proc. Natl. Acad. Sci. U.S.A.">
        <title>Genome streamlining and chemical defense in a coral reef symbiosis.</title>
        <authorList>
            <person name="Kwan J.C."/>
            <person name="Donia M.S."/>
            <person name="Han A.W."/>
            <person name="Hirose E."/>
            <person name="Haygood M.G."/>
            <person name="Schmidt E.W."/>
        </authorList>
    </citation>
    <scope>NUCLEOTIDE SEQUENCE [LARGE SCALE GENOMIC DNA]</scope>
    <source>
        <strain evidence="2 3">L2</strain>
    </source>
</reference>
<dbReference type="Proteomes" id="UP000010077">
    <property type="component" value="Chromosome"/>
</dbReference>
<feature type="transmembrane region" description="Helical" evidence="1">
    <location>
        <begin position="12"/>
        <end position="35"/>
    </location>
</feature>
<dbReference type="AlphaFoldDB" id="K7YFZ7"/>
<dbReference type="EMBL" id="CP003539">
    <property type="protein sequence ID" value="AFX98515.1"/>
    <property type="molecule type" value="Genomic_DNA"/>
</dbReference>
<accession>K7YFZ7</accession>
<keyword evidence="1" id="KW-1133">Transmembrane helix</keyword>
<gene>
    <name evidence="2" type="ORF">A1OE_318</name>
</gene>
<evidence type="ECO:0000313" key="3">
    <source>
        <dbReference type="Proteomes" id="UP000010077"/>
    </source>
</evidence>
<name>K7YFZ7_9PROT</name>
<protein>
    <submittedName>
        <fullName evidence="2">Uncharacterized protein</fullName>
    </submittedName>
</protein>
<proteinExistence type="predicted"/>
<sequence>MIIYSVKYQRSNCLYIQTQFIIKIIFMLFNISYLFDILGG</sequence>
<keyword evidence="1" id="KW-0812">Transmembrane</keyword>
<evidence type="ECO:0000313" key="2">
    <source>
        <dbReference type="EMBL" id="AFX98515.1"/>
    </source>
</evidence>
<organism evidence="2 3">
    <name type="scientific">Candidatus Endolissoclinum faulkneri L2</name>
    <dbReference type="NCBI Taxonomy" id="1193729"/>
    <lineage>
        <taxon>Bacteria</taxon>
        <taxon>Pseudomonadati</taxon>
        <taxon>Pseudomonadota</taxon>
        <taxon>Alphaproteobacteria</taxon>
        <taxon>Rhodospirillales</taxon>
        <taxon>Rhodospirillaceae</taxon>
        <taxon>Candidatus Endolissoclinum</taxon>
    </lineage>
</organism>
<keyword evidence="1" id="KW-0472">Membrane</keyword>
<keyword evidence="3" id="KW-1185">Reference proteome</keyword>
<dbReference type="KEGG" id="thal:A1OE_318"/>
<evidence type="ECO:0000256" key="1">
    <source>
        <dbReference type="SAM" id="Phobius"/>
    </source>
</evidence>
<dbReference type="HOGENOM" id="CLU_3286534_0_0_5"/>